<reference evidence="1 2" key="1">
    <citation type="submission" date="2018-06" db="EMBL/GenBank/DDBJ databases">
        <title>Genomic Encyclopedia of Type Strains, Phase III (KMG-III): the genomes of soil and plant-associated and newly described type strains.</title>
        <authorList>
            <person name="Whitman W."/>
        </authorList>
    </citation>
    <scope>NUCLEOTIDE SEQUENCE [LARGE SCALE GENOMIC DNA]</scope>
    <source>
        <strain evidence="1 2">CECT 7377</strain>
    </source>
</reference>
<name>A0A366JAA3_9GAMM</name>
<dbReference type="Proteomes" id="UP000252792">
    <property type="component" value="Unassembled WGS sequence"/>
</dbReference>
<keyword evidence="2" id="KW-1185">Reference proteome</keyword>
<comment type="caution">
    <text evidence="1">The sequence shown here is derived from an EMBL/GenBank/DDBJ whole genome shotgun (WGS) entry which is preliminary data.</text>
</comment>
<gene>
    <name evidence="1" type="ORF">DFP80_105107</name>
</gene>
<accession>A0A366JAA3</accession>
<organism evidence="1 2">
    <name type="scientific">Marinomonas rhizomae</name>
    <dbReference type="NCBI Taxonomy" id="491948"/>
    <lineage>
        <taxon>Bacteria</taxon>
        <taxon>Pseudomonadati</taxon>
        <taxon>Pseudomonadota</taxon>
        <taxon>Gammaproteobacteria</taxon>
        <taxon>Oceanospirillales</taxon>
        <taxon>Oceanospirillaceae</taxon>
        <taxon>Marinomonas</taxon>
    </lineage>
</organism>
<dbReference type="RefSeq" id="WP_113916151.1">
    <property type="nucleotide sequence ID" value="NZ_QNSE01000005.1"/>
</dbReference>
<dbReference type="EMBL" id="QNSE01000005">
    <property type="protein sequence ID" value="RBP83787.1"/>
    <property type="molecule type" value="Genomic_DNA"/>
</dbReference>
<protein>
    <submittedName>
        <fullName evidence="1">Uncharacterized protein DUF2848</fullName>
    </submittedName>
</protein>
<dbReference type="Pfam" id="PF11010">
    <property type="entry name" value="DUF2848"/>
    <property type="match status" value="1"/>
</dbReference>
<dbReference type="AlphaFoldDB" id="A0A366JAA3"/>
<sequence length="217" mass="23913">MLFTVNETAKQIDIKHLVIAGWTARDMASVQEHIDELIEIGVTPPSAVPLFYRASNLLVTQDPIVEVLSGDTSGEVEPLIIKAEGKLWLGVGSDHTDRKLEAHSVAHSKQVSVKPISSTLWDFEEVADHLDELLIESWVDEGEGWAQYQKGSLANIRPLTELVEKGNLSEGSAMLCGTCPAIGGVRRTEKFRMSIHDPVLNRTISCEYITKELPIVS</sequence>
<evidence type="ECO:0000313" key="2">
    <source>
        <dbReference type="Proteomes" id="UP000252792"/>
    </source>
</evidence>
<dbReference type="OrthoDB" id="9792678at2"/>
<proteinExistence type="predicted"/>
<evidence type="ECO:0000313" key="1">
    <source>
        <dbReference type="EMBL" id="RBP83787.1"/>
    </source>
</evidence>
<dbReference type="InterPro" id="IPR021269">
    <property type="entry name" value="DUF2848"/>
</dbReference>